<evidence type="ECO:0000313" key="1">
    <source>
        <dbReference type="EMBL" id="AKP68076.1"/>
    </source>
</evidence>
<organism evidence="1 2">
    <name type="scientific">Companilactobacillus ginsenosidimutans</name>
    <dbReference type="NCBI Taxonomy" id="1007676"/>
    <lineage>
        <taxon>Bacteria</taxon>
        <taxon>Bacillati</taxon>
        <taxon>Bacillota</taxon>
        <taxon>Bacilli</taxon>
        <taxon>Lactobacillales</taxon>
        <taxon>Lactobacillaceae</taxon>
        <taxon>Companilactobacillus</taxon>
    </lineage>
</organism>
<proteinExistence type="predicted"/>
<keyword evidence="2" id="KW-1185">Reference proteome</keyword>
<evidence type="ECO:0008006" key="3">
    <source>
        <dbReference type="Google" id="ProtNLM"/>
    </source>
</evidence>
<sequence length="145" mass="16805">MNPAQKRAVQYSGLINRLVSTIQENQDLLNPEFEILRKALDRDQVDKVDPVRYKRYQHDFEKGAVDYKKLADQLKKGKAPARLMGIHLSLVSSFNKYVEGCEMMSESINDDQTIDRQKFDDAEKIQDENMDKFSKLMQKMAAMGQ</sequence>
<dbReference type="OrthoDB" id="2146076at2"/>
<protein>
    <recommendedName>
        <fullName evidence="3">Chemotaxis protein</fullName>
    </recommendedName>
</protein>
<dbReference type="Proteomes" id="UP000036106">
    <property type="component" value="Chromosome"/>
</dbReference>
<reference evidence="2" key="1">
    <citation type="submission" date="2015-07" db="EMBL/GenBank/DDBJ databases">
        <title>Lactobacillus ginsenosidimutans/EMML 3141/ whole genome sequencing.</title>
        <authorList>
            <person name="Kim M.K."/>
            <person name="Im W.-T."/>
            <person name="Srinivasan S."/>
            <person name="Lee J.-J."/>
        </authorList>
    </citation>
    <scope>NUCLEOTIDE SEQUENCE [LARGE SCALE GENOMIC DNA]</scope>
    <source>
        <strain evidence="2">EMML 3041</strain>
    </source>
</reference>
<dbReference type="STRING" id="1007676.ABM34_11380"/>
<evidence type="ECO:0000313" key="2">
    <source>
        <dbReference type="Proteomes" id="UP000036106"/>
    </source>
</evidence>
<dbReference type="AlphaFoldDB" id="A0A0H4QLT1"/>
<dbReference type="PATRIC" id="fig|1007676.4.peg.2302"/>
<gene>
    <name evidence="1" type="ORF">ABM34_11380</name>
</gene>
<dbReference type="KEGG" id="lgn:ABM34_11380"/>
<dbReference type="EMBL" id="CP012034">
    <property type="protein sequence ID" value="AKP68076.1"/>
    <property type="molecule type" value="Genomic_DNA"/>
</dbReference>
<accession>A0A0H4QLT1</accession>
<name>A0A0H4QLT1_9LACO</name>
<dbReference type="RefSeq" id="WP_048705846.1">
    <property type="nucleotide sequence ID" value="NZ_CP012034.1"/>
</dbReference>